<sequence length="161" mass="18683">MEKQSTYFYFSYGSNMLKERIQINDMNAKPYAAARLDDYRLDFNYKSLRWMGAVATIVESPGCHLWGVVWIKENNTITALDKPLSVQVVTIDGETLICRCYQQTREWEIDRRPSAVYKNIMIKGAKENGVPEHYVKNNLETIEDNGYNGEVQVKMDLLQKT</sequence>
<dbReference type="PANTHER" id="PTHR12935:SF0">
    <property type="entry name" value="GAMMA-GLUTAMYLCYCLOTRANSFERASE"/>
    <property type="match status" value="1"/>
</dbReference>
<accession>A0ABR0A7A7</accession>
<evidence type="ECO:0000256" key="1">
    <source>
        <dbReference type="ARBA" id="ARBA00012346"/>
    </source>
</evidence>
<comment type="caution">
    <text evidence="3">The sequence shown here is derived from an EMBL/GenBank/DDBJ whole genome shotgun (WGS) entry which is preliminary data.</text>
</comment>
<keyword evidence="2" id="KW-0456">Lyase</keyword>
<evidence type="ECO:0000313" key="3">
    <source>
        <dbReference type="EMBL" id="KAK4021026.1"/>
    </source>
</evidence>
<dbReference type="EMBL" id="JAOYFB010000036">
    <property type="protein sequence ID" value="KAK4021026.1"/>
    <property type="molecule type" value="Genomic_DNA"/>
</dbReference>
<dbReference type="InterPro" id="IPR036568">
    <property type="entry name" value="GGCT-like_sf"/>
</dbReference>
<evidence type="ECO:0000256" key="2">
    <source>
        <dbReference type="ARBA" id="ARBA00023239"/>
    </source>
</evidence>
<dbReference type="Gene3D" id="3.10.490.10">
    <property type="entry name" value="Gamma-glutamyl cyclotransferase-like"/>
    <property type="match status" value="1"/>
</dbReference>
<dbReference type="Pfam" id="PF13772">
    <property type="entry name" value="AIG2_2"/>
    <property type="match status" value="1"/>
</dbReference>
<keyword evidence="4" id="KW-1185">Reference proteome</keyword>
<dbReference type="CDD" id="cd06661">
    <property type="entry name" value="GGCT_like"/>
    <property type="match status" value="1"/>
</dbReference>
<dbReference type="EC" id="4.3.2.9" evidence="1"/>
<proteinExistence type="predicted"/>
<dbReference type="InterPro" id="IPR013024">
    <property type="entry name" value="GGCT-like"/>
</dbReference>
<dbReference type="InterPro" id="IPR017939">
    <property type="entry name" value="G-Glutamylcylcotransferase"/>
</dbReference>
<organism evidence="3 4">
    <name type="scientific">Daphnia magna</name>
    <dbReference type="NCBI Taxonomy" id="35525"/>
    <lineage>
        <taxon>Eukaryota</taxon>
        <taxon>Metazoa</taxon>
        <taxon>Ecdysozoa</taxon>
        <taxon>Arthropoda</taxon>
        <taxon>Crustacea</taxon>
        <taxon>Branchiopoda</taxon>
        <taxon>Diplostraca</taxon>
        <taxon>Cladocera</taxon>
        <taxon>Anomopoda</taxon>
        <taxon>Daphniidae</taxon>
        <taxon>Daphnia</taxon>
    </lineage>
</organism>
<protein>
    <recommendedName>
        <fullName evidence="1">gamma-glutamylcyclotransferase</fullName>
        <ecNumber evidence="1">4.3.2.9</ecNumber>
    </recommendedName>
</protein>
<evidence type="ECO:0000313" key="4">
    <source>
        <dbReference type="Proteomes" id="UP001234178"/>
    </source>
</evidence>
<dbReference type="SUPFAM" id="SSF110857">
    <property type="entry name" value="Gamma-glutamyl cyclotransferase-like"/>
    <property type="match status" value="1"/>
</dbReference>
<gene>
    <name evidence="3" type="ORF">OUZ56_002960</name>
</gene>
<dbReference type="PANTHER" id="PTHR12935">
    <property type="entry name" value="GAMMA-GLUTAMYLCYCLOTRANSFERASE"/>
    <property type="match status" value="1"/>
</dbReference>
<reference evidence="3 4" key="1">
    <citation type="journal article" date="2023" name="Nucleic Acids Res.">
        <title>The hologenome of Daphnia magna reveals possible DNA methylation and microbiome-mediated evolution of the host genome.</title>
        <authorList>
            <person name="Chaturvedi A."/>
            <person name="Li X."/>
            <person name="Dhandapani V."/>
            <person name="Marshall H."/>
            <person name="Kissane S."/>
            <person name="Cuenca-Cambronero M."/>
            <person name="Asole G."/>
            <person name="Calvet F."/>
            <person name="Ruiz-Romero M."/>
            <person name="Marangio P."/>
            <person name="Guigo R."/>
            <person name="Rago D."/>
            <person name="Mirbahai L."/>
            <person name="Eastwood N."/>
            <person name="Colbourne J.K."/>
            <person name="Zhou J."/>
            <person name="Mallon E."/>
            <person name="Orsini L."/>
        </authorList>
    </citation>
    <scope>NUCLEOTIDE SEQUENCE [LARGE SCALE GENOMIC DNA]</scope>
    <source>
        <strain evidence="3">LRV0_1</strain>
    </source>
</reference>
<name>A0ABR0A7A7_9CRUS</name>
<dbReference type="Proteomes" id="UP001234178">
    <property type="component" value="Unassembled WGS sequence"/>
</dbReference>